<dbReference type="RefSeq" id="WP_127954951.1">
    <property type="nucleotide sequence ID" value="NZ_RKLO01000005.1"/>
</dbReference>
<feature type="transmembrane region" description="Helical" evidence="1">
    <location>
        <begin position="168"/>
        <end position="185"/>
    </location>
</feature>
<organism evidence="2 3">
    <name type="scientific">Rhodococcus xishaensis</name>
    <dbReference type="NCBI Taxonomy" id="2487364"/>
    <lineage>
        <taxon>Bacteria</taxon>
        <taxon>Bacillati</taxon>
        <taxon>Actinomycetota</taxon>
        <taxon>Actinomycetes</taxon>
        <taxon>Mycobacteriales</taxon>
        <taxon>Nocardiaceae</taxon>
        <taxon>Rhodococcus</taxon>
    </lineage>
</organism>
<keyword evidence="1" id="KW-0472">Membrane</keyword>
<dbReference type="EMBL" id="RKLO01000005">
    <property type="protein sequence ID" value="RVW01058.1"/>
    <property type="molecule type" value="Genomic_DNA"/>
</dbReference>
<dbReference type="OrthoDB" id="3544269at2"/>
<feature type="transmembrane region" description="Helical" evidence="1">
    <location>
        <begin position="90"/>
        <end position="123"/>
    </location>
</feature>
<feature type="transmembrane region" description="Helical" evidence="1">
    <location>
        <begin position="12"/>
        <end position="35"/>
    </location>
</feature>
<feature type="transmembrane region" description="Helical" evidence="1">
    <location>
        <begin position="55"/>
        <end position="78"/>
    </location>
</feature>
<dbReference type="Proteomes" id="UP000283479">
    <property type="component" value="Unassembled WGS sequence"/>
</dbReference>
<evidence type="ECO:0000313" key="3">
    <source>
        <dbReference type="Proteomes" id="UP000283479"/>
    </source>
</evidence>
<keyword evidence="3" id="KW-1185">Reference proteome</keyword>
<keyword evidence="1" id="KW-1133">Transmembrane helix</keyword>
<comment type="caution">
    <text evidence="2">The sequence shown here is derived from an EMBL/GenBank/DDBJ whole genome shotgun (WGS) entry which is preliminary data.</text>
</comment>
<evidence type="ECO:0000313" key="2">
    <source>
        <dbReference type="EMBL" id="RVW01058.1"/>
    </source>
</evidence>
<dbReference type="InterPro" id="IPR010699">
    <property type="entry name" value="DUF1275"/>
</dbReference>
<gene>
    <name evidence="2" type="ORF">EGT50_12330</name>
</gene>
<proteinExistence type="predicted"/>
<dbReference type="PANTHER" id="PTHR37314">
    <property type="entry name" value="SLR0142 PROTEIN"/>
    <property type="match status" value="1"/>
</dbReference>
<sequence>MALRNPRGVAIVALLLSGMAGFVDALGFLTLGGYFVSFMSGNSTRLAVAMADGSFVTALTVAGIIALYVLGVMAGSLTGRTAGPHHRPTVMVLVTGLLILAAAAHALGATPVAVSLMVLAMGAENATFEREVDVSVTLTYMTGTLVKMGQRLVTALTGGERWGWVRHFLQWLAMVIGVVIGAAVYRVLGLNALWLAALWGATLAGVLSRMPPSVGRIDADRSGAQG</sequence>
<keyword evidence="1" id="KW-0812">Transmembrane</keyword>
<protein>
    <submittedName>
        <fullName evidence="2">DUF1275 domain-containing protein</fullName>
    </submittedName>
</protein>
<name>A0A438AQ39_9NOCA</name>
<dbReference type="AlphaFoldDB" id="A0A438AQ39"/>
<reference evidence="2 3" key="1">
    <citation type="submission" date="2018-11" db="EMBL/GenBank/DDBJ databases">
        <title>Rhodococcus spongicola sp. nov. and Rhodococcus xishaensis sp. nov. from marine sponges.</title>
        <authorList>
            <person name="Li L."/>
            <person name="Lin H.W."/>
        </authorList>
    </citation>
    <scope>NUCLEOTIDE SEQUENCE [LARGE SCALE GENOMIC DNA]</scope>
    <source>
        <strain evidence="2 3">LHW51113</strain>
    </source>
</reference>
<dbReference type="PANTHER" id="PTHR37314:SF4">
    <property type="entry name" value="UPF0700 TRANSMEMBRANE PROTEIN YOAK"/>
    <property type="match status" value="1"/>
</dbReference>
<dbReference type="Pfam" id="PF06912">
    <property type="entry name" value="DUF1275"/>
    <property type="match status" value="1"/>
</dbReference>
<accession>A0A438AQ39</accession>
<evidence type="ECO:0000256" key="1">
    <source>
        <dbReference type="SAM" id="Phobius"/>
    </source>
</evidence>